<dbReference type="InterPro" id="IPR002885">
    <property type="entry name" value="PPR_rpt"/>
</dbReference>
<gene>
    <name evidence="4" type="ORF">KSP40_PGU010022</name>
</gene>
<reference evidence="4 5" key="1">
    <citation type="journal article" date="2022" name="Nat. Plants">
        <title>Genomes of leafy and leafless Platanthera orchids illuminate the evolution of mycoheterotrophy.</title>
        <authorList>
            <person name="Li M.H."/>
            <person name="Liu K.W."/>
            <person name="Li Z."/>
            <person name="Lu H.C."/>
            <person name="Ye Q.L."/>
            <person name="Zhang D."/>
            <person name="Wang J.Y."/>
            <person name="Li Y.F."/>
            <person name="Zhong Z.M."/>
            <person name="Liu X."/>
            <person name="Yu X."/>
            <person name="Liu D.K."/>
            <person name="Tu X.D."/>
            <person name="Liu B."/>
            <person name="Hao Y."/>
            <person name="Liao X.Y."/>
            <person name="Jiang Y.T."/>
            <person name="Sun W.H."/>
            <person name="Chen J."/>
            <person name="Chen Y.Q."/>
            <person name="Ai Y."/>
            <person name="Zhai J.W."/>
            <person name="Wu S.S."/>
            <person name="Zhou Z."/>
            <person name="Hsiao Y.Y."/>
            <person name="Wu W.L."/>
            <person name="Chen Y.Y."/>
            <person name="Lin Y.F."/>
            <person name="Hsu J.L."/>
            <person name="Li C.Y."/>
            <person name="Wang Z.W."/>
            <person name="Zhao X."/>
            <person name="Zhong W.Y."/>
            <person name="Ma X.K."/>
            <person name="Ma L."/>
            <person name="Huang J."/>
            <person name="Chen G.Z."/>
            <person name="Huang M.Z."/>
            <person name="Huang L."/>
            <person name="Peng D.H."/>
            <person name="Luo Y.B."/>
            <person name="Zou S.Q."/>
            <person name="Chen S.P."/>
            <person name="Lan S."/>
            <person name="Tsai W.C."/>
            <person name="Van de Peer Y."/>
            <person name="Liu Z.J."/>
        </authorList>
    </citation>
    <scope>NUCLEOTIDE SEQUENCE [LARGE SCALE GENOMIC DNA]</scope>
    <source>
        <strain evidence="4">Lor288</strain>
    </source>
</reference>
<evidence type="ECO:0000256" key="2">
    <source>
        <dbReference type="ARBA" id="ARBA00022737"/>
    </source>
</evidence>
<dbReference type="PANTHER" id="PTHR47941">
    <property type="entry name" value="PENTATRICOPEPTIDE REPEAT-CONTAINING PROTEIN 3, MITOCHONDRIAL"/>
    <property type="match status" value="1"/>
</dbReference>
<dbReference type="Gene3D" id="1.25.40.10">
    <property type="entry name" value="Tetratricopeptide repeat domain"/>
    <property type="match status" value="4"/>
</dbReference>
<keyword evidence="5" id="KW-1185">Reference proteome</keyword>
<dbReference type="SUPFAM" id="SSF48452">
    <property type="entry name" value="TPR-like"/>
    <property type="match status" value="1"/>
</dbReference>
<keyword evidence="2" id="KW-0677">Repeat</keyword>
<dbReference type="Pfam" id="PF01535">
    <property type="entry name" value="PPR"/>
    <property type="match status" value="2"/>
</dbReference>
<dbReference type="PROSITE" id="PS51375">
    <property type="entry name" value="PPR"/>
    <property type="match status" value="8"/>
</dbReference>
<feature type="repeat" description="PPR" evidence="3">
    <location>
        <begin position="411"/>
        <end position="446"/>
    </location>
</feature>
<organism evidence="4 5">
    <name type="scientific">Platanthera guangdongensis</name>
    <dbReference type="NCBI Taxonomy" id="2320717"/>
    <lineage>
        <taxon>Eukaryota</taxon>
        <taxon>Viridiplantae</taxon>
        <taxon>Streptophyta</taxon>
        <taxon>Embryophyta</taxon>
        <taxon>Tracheophyta</taxon>
        <taxon>Spermatophyta</taxon>
        <taxon>Magnoliopsida</taxon>
        <taxon>Liliopsida</taxon>
        <taxon>Asparagales</taxon>
        <taxon>Orchidaceae</taxon>
        <taxon>Orchidoideae</taxon>
        <taxon>Orchideae</taxon>
        <taxon>Orchidinae</taxon>
        <taxon>Platanthera</taxon>
    </lineage>
</organism>
<feature type="repeat" description="PPR" evidence="3">
    <location>
        <begin position="376"/>
        <end position="410"/>
    </location>
</feature>
<evidence type="ECO:0000313" key="5">
    <source>
        <dbReference type="Proteomes" id="UP001412067"/>
    </source>
</evidence>
<feature type="repeat" description="PPR" evidence="3">
    <location>
        <begin position="131"/>
        <end position="165"/>
    </location>
</feature>
<feature type="repeat" description="PPR" evidence="3">
    <location>
        <begin position="235"/>
        <end position="269"/>
    </location>
</feature>
<sequence>MAIRNLPPRSFSRLLLTRFYSAAAADDDTTIPSIVNDICRILSDFRSPHDDLDSALRPFSASVSPAVGEQVLKRCRRLPSPSHRFFIWSSYLPDFLHTPTSCNVVLDLLASAHLFPLAWSLLSDFCPNFANSSSFRLLFRAYAGASLPDDAIRAFRRMPDFGLRPGVEDLHNLISSLCHYGHIIPAELFFHKCKSQFPITQKTYTLLMNGWASMGKSQEARHLFEEMLSQGHSADIAAYNSLMAAHCKGGELDAAHKLFQEMKTLHMLVPNAASYAVFIRSYCESKDVDSALRIIHRMKLHDQTPNVFTYNAIIKLMCENGKAEDAYQLLDEMMERGAKPDTWSYNAILSLHCKLREVNRALKLLSRMDRDSCLPDRHTYNMLLKMLIAVGRFDRLFEVWESMDGRGFFPSASSYAVMVHGLCRKSGMIDVACRYFEMMVEEGIPPYLSTCEVLRGELRRLGLGARIEVLADKMRRSTSCNIQELSKAMDGSMIVEEKPG</sequence>
<dbReference type="Pfam" id="PF13041">
    <property type="entry name" value="PPR_2"/>
    <property type="match status" value="3"/>
</dbReference>
<name>A0ABR2MPQ5_9ASPA</name>
<dbReference type="Proteomes" id="UP001412067">
    <property type="component" value="Unassembled WGS sequence"/>
</dbReference>
<feature type="repeat" description="PPR" evidence="3">
    <location>
        <begin position="271"/>
        <end position="305"/>
    </location>
</feature>
<evidence type="ECO:0000256" key="3">
    <source>
        <dbReference type="PROSITE-ProRule" id="PRU00708"/>
    </source>
</evidence>
<evidence type="ECO:0000313" key="4">
    <source>
        <dbReference type="EMBL" id="KAK8965569.1"/>
    </source>
</evidence>
<protein>
    <submittedName>
        <fullName evidence="4">Pentatricopeptide repeat-containing protein</fullName>
    </submittedName>
</protein>
<accession>A0ABR2MPQ5</accession>
<feature type="repeat" description="PPR" evidence="3">
    <location>
        <begin position="306"/>
        <end position="340"/>
    </location>
</feature>
<evidence type="ECO:0000256" key="1">
    <source>
        <dbReference type="ARBA" id="ARBA00007626"/>
    </source>
</evidence>
<feature type="repeat" description="PPR" evidence="3">
    <location>
        <begin position="200"/>
        <end position="234"/>
    </location>
</feature>
<proteinExistence type="inferred from homology"/>
<comment type="similarity">
    <text evidence="1">Belongs to the PPR family. P subfamily.</text>
</comment>
<dbReference type="NCBIfam" id="TIGR00756">
    <property type="entry name" value="PPR"/>
    <property type="match status" value="7"/>
</dbReference>
<dbReference type="EMBL" id="JBBWWR010000006">
    <property type="protein sequence ID" value="KAK8965569.1"/>
    <property type="molecule type" value="Genomic_DNA"/>
</dbReference>
<feature type="repeat" description="PPR" evidence="3">
    <location>
        <begin position="341"/>
        <end position="375"/>
    </location>
</feature>
<dbReference type="InterPro" id="IPR011990">
    <property type="entry name" value="TPR-like_helical_dom_sf"/>
</dbReference>
<comment type="caution">
    <text evidence="4">The sequence shown here is derived from an EMBL/GenBank/DDBJ whole genome shotgun (WGS) entry which is preliminary data.</text>
</comment>